<keyword evidence="9" id="KW-1185">Reference proteome</keyword>
<evidence type="ECO:0000256" key="2">
    <source>
        <dbReference type="ARBA" id="ARBA00022448"/>
    </source>
</evidence>
<sequence>MMITGGRNRAYWFKRTLWIVAAAQVLAGGGLAAGITVGSLLAQDMLGDPTVSGLPIAIFTLGSAAAAWAIGRLTQKLGRRRGLAAGFAAGGLGSSFIVLAAALNSFALLVPALFIYGAGMAANLQARFAGTDLALEKQRATAVSFVLVATTFGAVAGPFLVDVTGRFAESMQLPALSGPFILAALAYFGASLILTVFLRPDPMELAAAFQKEEVETDGEAHVDKEITYSRKGVMSGAFIMVLSQLIMVALMTMTPVHMQAHGHHLQAVGIVIGLHIGAMYLPSLVTGKLIDLIGRRAMTAAAGIILLLSGLLAAASGGSFILITAALMLLGLGWNIGLISGTAMIVDHAPLDERAAVQGKADIFVALSGASGGALSGMVAAGTGFPGLAVIGGLLSLLLIPVVFQK</sequence>
<dbReference type="PROSITE" id="PS50850">
    <property type="entry name" value="MFS"/>
    <property type="match status" value="1"/>
</dbReference>
<protein>
    <submittedName>
        <fullName evidence="8">MFS transporter</fullName>
    </submittedName>
</protein>
<dbReference type="Pfam" id="PF07690">
    <property type="entry name" value="MFS_1"/>
    <property type="match status" value="1"/>
</dbReference>
<gene>
    <name evidence="8" type="ORF">C6I21_05050</name>
</gene>
<dbReference type="RefSeq" id="WP_105958362.1">
    <property type="nucleotide sequence ID" value="NZ_PVNS01000004.1"/>
</dbReference>
<keyword evidence="3 6" id="KW-0812">Transmembrane</keyword>
<feature type="transmembrane region" description="Helical" evidence="6">
    <location>
        <begin position="140"/>
        <end position="160"/>
    </location>
</feature>
<dbReference type="PANTHER" id="PTHR23534">
    <property type="entry name" value="MFS PERMEASE"/>
    <property type="match status" value="1"/>
</dbReference>
<evidence type="ECO:0000256" key="1">
    <source>
        <dbReference type="ARBA" id="ARBA00004651"/>
    </source>
</evidence>
<feature type="transmembrane region" description="Helical" evidence="6">
    <location>
        <begin position="265"/>
        <end position="285"/>
    </location>
</feature>
<feature type="transmembrane region" description="Helical" evidence="6">
    <location>
        <begin position="297"/>
        <end position="314"/>
    </location>
</feature>
<dbReference type="OrthoDB" id="9776171at2"/>
<dbReference type="EMBL" id="PVNS01000004">
    <property type="protein sequence ID" value="PRO66172.1"/>
    <property type="molecule type" value="Genomic_DNA"/>
</dbReference>
<dbReference type="InterPro" id="IPR020846">
    <property type="entry name" value="MFS_dom"/>
</dbReference>
<evidence type="ECO:0000313" key="8">
    <source>
        <dbReference type="EMBL" id="PRO66172.1"/>
    </source>
</evidence>
<feature type="transmembrane region" description="Helical" evidence="6">
    <location>
        <begin position="233"/>
        <end position="253"/>
    </location>
</feature>
<evidence type="ECO:0000256" key="3">
    <source>
        <dbReference type="ARBA" id="ARBA00022692"/>
    </source>
</evidence>
<reference evidence="8 9" key="1">
    <citation type="submission" date="2018-03" db="EMBL/GenBank/DDBJ databases">
        <title>Bacillus urumqiensis sp. nov., a moderately haloalkaliphilic bacterium isolated from a salt lake.</title>
        <authorList>
            <person name="Zhao B."/>
            <person name="Liao Z."/>
        </authorList>
    </citation>
    <scope>NUCLEOTIDE SEQUENCE [LARGE SCALE GENOMIC DNA]</scope>
    <source>
        <strain evidence="8 9">BZ-SZ-XJ18</strain>
    </source>
</reference>
<feature type="transmembrane region" description="Helical" evidence="6">
    <location>
        <begin position="82"/>
        <end position="102"/>
    </location>
</feature>
<dbReference type="Gene3D" id="1.20.1250.20">
    <property type="entry name" value="MFS general substrate transporter like domains"/>
    <property type="match status" value="1"/>
</dbReference>
<comment type="caution">
    <text evidence="8">The sequence shown here is derived from an EMBL/GenBank/DDBJ whole genome shotgun (WGS) entry which is preliminary data.</text>
</comment>
<name>A0A2P6MIP7_ALKUR</name>
<accession>A0A2P6MIP7</accession>
<dbReference type="GO" id="GO:0005886">
    <property type="term" value="C:plasma membrane"/>
    <property type="evidence" value="ECO:0007669"/>
    <property type="project" value="UniProtKB-SubCell"/>
</dbReference>
<dbReference type="InterPro" id="IPR036259">
    <property type="entry name" value="MFS_trans_sf"/>
</dbReference>
<organism evidence="8 9">
    <name type="scientific">Alkalicoccus urumqiensis</name>
    <name type="common">Bacillus urumqiensis</name>
    <dbReference type="NCBI Taxonomy" id="1548213"/>
    <lineage>
        <taxon>Bacteria</taxon>
        <taxon>Bacillati</taxon>
        <taxon>Bacillota</taxon>
        <taxon>Bacilli</taxon>
        <taxon>Bacillales</taxon>
        <taxon>Bacillaceae</taxon>
        <taxon>Alkalicoccus</taxon>
    </lineage>
</organism>
<keyword evidence="4 6" id="KW-1133">Transmembrane helix</keyword>
<feature type="transmembrane region" description="Helical" evidence="6">
    <location>
        <begin position="320"/>
        <end position="340"/>
    </location>
</feature>
<dbReference type="PROSITE" id="PS00216">
    <property type="entry name" value="SUGAR_TRANSPORT_1"/>
    <property type="match status" value="1"/>
</dbReference>
<proteinExistence type="predicted"/>
<feature type="transmembrane region" description="Helical" evidence="6">
    <location>
        <begin position="361"/>
        <end position="381"/>
    </location>
</feature>
<comment type="subcellular location">
    <subcellularLocation>
        <location evidence="1">Cell membrane</location>
        <topology evidence="1">Multi-pass membrane protein</topology>
    </subcellularLocation>
</comment>
<feature type="transmembrane region" description="Helical" evidence="6">
    <location>
        <begin position="51"/>
        <end position="70"/>
    </location>
</feature>
<evidence type="ECO:0000256" key="6">
    <source>
        <dbReference type="SAM" id="Phobius"/>
    </source>
</evidence>
<dbReference type="InterPro" id="IPR005829">
    <property type="entry name" value="Sugar_transporter_CS"/>
</dbReference>
<feature type="transmembrane region" description="Helical" evidence="6">
    <location>
        <begin position="387"/>
        <end position="404"/>
    </location>
</feature>
<feature type="transmembrane region" description="Helical" evidence="6">
    <location>
        <begin position="180"/>
        <end position="198"/>
    </location>
</feature>
<dbReference type="SUPFAM" id="SSF103473">
    <property type="entry name" value="MFS general substrate transporter"/>
    <property type="match status" value="1"/>
</dbReference>
<evidence type="ECO:0000256" key="4">
    <source>
        <dbReference type="ARBA" id="ARBA00022989"/>
    </source>
</evidence>
<dbReference type="PANTHER" id="PTHR23534:SF1">
    <property type="entry name" value="MAJOR FACILITATOR SUPERFAMILY PROTEIN"/>
    <property type="match status" value="1"/>
</dbReference>
<dbReference type="Proteomes" id="UP000243650">
    <property type="component" value="Unassembled WGS sequence"/>
</dbReference>
<evidence type="ECO:0000259" key="7">
    <source>
        <dbReference type="PROSITE" id="PS50850"/>
    </source>
</evidence>
<keyword evidence="2" id="KW-0813">Transport</keyword>
<dbReference type="InterPro" id="IPR011701">
    <property type="entry name" value="MFS"/>
</dbReference>
<evidence type="ECO:0000313" key="9">
    <source>
        <dbReference type="Proteomes" id="UP000243650"/>
    </source>
</evidence>
<evidence type="ECO:0000256" key="5">
    <source>
        <dbReference type="ARBA" id="ARBA00023136"/>
    </source>
</evidence>
<feature type="transmembrane region" description="Helical" evidence="6">
    <location>
        <begin position="108"/>
        <end position="128"/>
    </location>
</feature>
<feature type="domain" description="Major facilitator superfamily (MFS) profile" evidence="7">
    <location>
        <begin position="16"/>
        <end position="406"/>
    </location>
</feature>
<keyword evidence="5 6" id="KW-0472">Membrane</keyword>
<dbReference type="GO" id="GO:0022857">
    <property type="term" value="F:transmembrane transporter activity"/>
    <property type="evidence" value="ECO:0007669"/>
    <property type="project" value="InterPro"/>
</dbReference>
<dbReference type="AlphaFoldDB" id="A0A2P6MIP7"/>